<dbReference type="EMBL" id="DVNO01000006">
    <property type="protein sequence ID" value="HIU65226.1"/>
    <property type="molecule type" value="Genomic_DNA"/>
</dbReference>
<feature type="binding site" evidence="4">
    <location>
        <position position="168"/>
    </location>
    <ligand>
        <name>S-adenosyl-L-methionine</name>
        <dbReference type="ChEBI" id="CHEBI:59789"/>
    </ligand>
</feature>
<reference evidence="6" key="1">
    <citation type="submission" date="2020-10" db="EMBL/GenBank/DDBJ databases">
        <authorList>
            <person name="Gilroy R."/>
        </authorList>
    </citation>
    <scope>NUCLEOTIDE SEQUENCE</scope>
    <source>
        <strain evidence="6">CHK136-897</strain>
    </source>
</reference>
<feature type="binding site" evidence="4">
    <location>
        <position position="195"/>
    </location>
    <ligand>
        <name>S-adenosyl-L-methionine</name>
        <dbReference type="ChEBI" id="CHEBI:59789"/>
    </ligand>
</feature>
<keyword evidence="3 4" id="KW-0949">S-adenosyl-L-methionine</keyword>
<dbReference type="InterPro" id="IPR030390">
    <property type="entry name" value="MeTrfase_TrmA_AS"/>
</dbReference>
<evidence type="ECO:0000256" key="1">
    <source>
        <dbReference type="ARBA" id="ARBA00022603"/>
    </source>
</evidence>
<evidence type="ECO:0000313" key="7">
    <source>
        <dbReference type="Proteomes" id="UP000824142"/>
    </source>
</evidence>
<dbReference type="PROSITE" id="PS01230">
    <property type="entry name" value="TRMA_1"/>
    <property type="match status" value="1"/>
</dbReference>
<comment type="caution">
    <text evidence="6">The sequence shown here is derived from an EMBL/GenBank/DDBJ whole genome shotgun (WGS) entry which is preliminary data.</text>
</comment>
<dbReference type="PANTHER" id="PTHR11061">
    <property type="entry name" value="RNA M5U METHYLTRANSFERASE"/>
    <property type="match status" value="1"/>
</dbReference>
<feature type="active site" evidence="5">
    <location>
        <position position="266"/>
    </location>
</feature>
<dbReference type="Pfam" id="PF05958">
    <property type="entry name" value="tRNA_U5-meth_tr"/>
    <property type="match status" value="1"/>
</dbReference>
<evidence type="ECO:0000256" key="5">
    <source>
        <dbReference type="PROSITE-ProRule" id="PRU10015"/>
    </source>
</evidence>
<evidence type="ECO:0000256" key="3">
    <source>
        <dbReference type="ARBA" id="ARBA00022691"/>
    </source>
</evidence>
<dbReference type="SUPFAM" id="SSF53335">
    <property type="entry name" value="S-adenosyl-L-methionine-dependent methyltransferases"/>
    <property type="match status" value="1"/>
</dbReference>
<comment type="similarity">
    <text evidence="4">Belongs to the class I-like SAM-binding methyltransferase superfamily. RNA M5U methyltransferase family.</text>
</comment>
<protein>
    <submittedName>
        <fullName evidence="6">Class I SAM-dependent RNA methyltransferase</fullName>
    </submittedName>
</protein>
<gene>
    <name evidence="6" type="ORF">IAC63_01125</name>
</gene>
<evidence type="ECO:0000256" key="4">
    <source>
        <dbReference type="PROSITE-ProRule" id="PRU01024"/>
    </source>
</evidence>
<dbReference type="Proteomes" id="UP000824142">
    <property type="component" value="Unassembled WGS sequence"/>
</dbReference>
<comment type="caution">
    <text evidence="4">Lacks conserved residue(s) required for the propagation of feature annotation.</text>
</comment>
<keyword evidence="2 4" id="KW-0808">Transferase</keyword>
<name>A0A9D1SM24_9PROT</name>
<reference evidence="6" key="2">
    <citation type="journal article" date="2021" name="PeerJ">
        <title>Extensive microbial diversity within the chicken gut microbiome revealed by metagenomics and culture.</title>
        <authorList>
            <person name="Gilroy R."/>
            <person name="Ravi A."/>
            <person name="Getino M."/>
            <person name="Pursley I."/>
            <person name="Horton D.L."/>
            <person name="Alikhan N.F."/>
            <person name="Baker D."/>
            <person name="Gharbi K."/>
            <person name="Hall N."/>
            <person name="Watson M."/>
            <person name="Adriaenssens E.M."/>
            <person name="Foster-Nyarko E."/>
            <person name="Jarju S."/>
            <person name="Secka A."/>
            <person name="Antonio M."/>
            <person name="Oren A."/>
            <person name="Chaudhuri R.R."/>
            <person name="La Ragione R."/>
            <person name="Hildebrand F."/>
            <person name="Pallen M.J."/>
        </authorList>
    </citation>
    <scope>NUCLEOTIDE SEQUENCE</scope>
    <source>
        <strain evidence="6">CHK136-897</strain>
    </source>
</reference>
<sequence>MKKCPFFGVCGGCKYDFASPTYHEEKLKELKNLPLTAAPIWTDIGTRRRADFAFADGNFGLYQHKSKNIVPVRDCPLLRTEINNILPLLAALPWSGSGACLITVCNNGIDIAVTSPVPYFSSELKKSVEKVQEIIRFTWNEHTVVQRKNPIISFDDKDIEYPSGAFLQPTEQSEKTLRDMVVKAATGAKKVADLFCGLGNFTFVLNADGFDINGTGVKRDLFTHPLTTGMLEKYDCVVMDPPRAGALSQCKELVKSTVSKIIYVSCNPTTWQRDANVLTHAGYKLSTLIPVDQFVGSAHWELFSVFDR</sequence>
<keyword evidence="1 4" id="KW-0489">Methyltransferase</keyword>
<proteinExistence type="inferred from homology"/>
<dbReference type="PROSITE" id="PS51687">
    <property type="entry name" value="SAM_MT_RNA_M5U"/>
    <property type="match status" value="1"/>
</dbReference>
<dbReference type="GO" id="GO:0070041">
    <property type="term" value="F:rRNA (uridine-C5-)-methyltransferase activity"/>
    <property type="evidence" value="ECO:0007669"/>
    <property type="project" value="TreeGrafter"/>
</dbReference>
<evidence type="ECO:0000313" key="6">
    <source>
        <dbReference type="EMBL" id="HIU65226.1"/>
    </source>
</evidence>
<dbReference type="PANTHER" id="PTHR11061:SF49">
    <property type="entry name" value="23S RRNA (URACIL(1939)-C(5))-METHYLTRANSFERASE RLMD"/>
    <property type="match status" value="1"/>
</dbReference>
<dbReference type="Gene3D" id="2.40.50.1070">
    <property type="match status" value="1"/>
</dbReference>
<dbReference type="AlphaFoldDB" id="A0A9D1SM24"/>
<accession>A0A9D1SM24</accession>
<organism evidence="6 7">
    <name type="scientific">Candidatus Enterousia avicola</name>
    <dbReference type="NCBI Taxonomy" id="2840787"/>
    <lineage>
        <taxon>Bacteria</taxon>
        <taxon>Pseudomonadati</taxon>
        <taxon>Pseudomonadota</taxon>
        <taxon>Alphaproteobacteria</taxon>
        <taxon>Candidatus Enterousia</taxon>
    </lineage>
</organism>
<feature type="active site" description="Nucleophile" evidence="4">
    <location>
        <position position="266"/>
    </location>
</feature>
<feature type="binding site" evidence="4">
    <location>
        <position position="240"/>
    </location>
    <ligand>
        <name>S-adenosyl-L-methionine</name>
        <dbReference type="ChEBI" id="CHEBI:59789"/>
    </ligand>
</feature>
<dbReference type="InterPro" id="IPR010280">
    <property type="entry name" value="U5_MeTrfase_fam"/>
</dbReference>
<dbReference type="GO" id="GO:0070475">
    <property type="term" value="P:rRNA base methylation"/>
    <property type="evidence" value="ECO:0007669"/>
    <property type="project" value="TreeGrafter"/>
</dbReference>
<dbReference type="InterPro" id="IPR029063">
    <property type="entry name" value="SAM-dependent_MTases_sf"/>
</dbReference>
<evidence type="ECO:0000256" key="2">
    <source>
        <dbReference type="ARBA" id="ARBA00022679"/>
    </source>
</evidence>
<dbReference type="Gene3D" id="3.40.50.150">
    <property type="entry name" value="Vaccinia Virus protein VP39"/>
    <property type="match status" value="2"/>
</dbReference>